<feature type="domain" description="Right handed beta helix" evidence="2">
    <location>
        <begin position="533"/>
        <end position="685"/>
    </location>
</feature>
<dbReference type="SMART" id="SM00710">
    <property type="entry name" value="PbH1"/>
    <property type="match status" value="12"/>
</dbReference>
<dbReference type="InterPro" id="IPR051246">
    <property type="entry name" value="WDR48"/>
</dbReference>
<protein>
    <recommendedName>
        <fullName evidence="2">Right handed beta helix domain-containing protein</fullName>
    </recommendedName>
</protein>
<dbReference type="Proteomes" id="UP001141327">
    <property type="component" value="Unassembled WGS sequence"/>
</dbReference>
<dbReference type="SUPFAM" id="SSF51126">
    <property type="entry name" value="Pectin lyase-like"/>
    <property type="match status" value="3"/>
</dbReference>
<feature type="domain" description="Right handed beta helix" evidence="2">
    <location>
        <begin position="276"/>
        <end position="359"/>
    </location>
</feature>
<dbReference type="Pfam" id="PF13229">
    <property type="entry name" value="Beta_helix"/>
    <property type="match status" value="2"/>
</dbReference>
<dbReference type="InterPro" id="IPR006626">
    <property type="entry name" value="PbH1"/>
</dbReference>
<organism evidence="3 4">
    <name type="scientific">Paratrimastix pyriformis</name>
    <dbReference type="NCBI Taxonomy" id="342808"/>
    <lineage>
        <taxon>Eukaryota</taxon>
        <taxon>Metamonada</taxon>
        <taxon>Preaxostyla</taxon>
        <taxon>Paratrimastigidae</taxon>
        <taxon>Paratrimastix</taxon>
    </lineage>
</organism>
<dbReference type="Gene3D" id="3.30.200.20">
    <property type="entry name" value="Phosphorylase Kinase, domain 1"/>
    <property type="match status" value="1"/>
</dbReference>
<evidence type="ECO:0000313" key="3">
    <source>
        <dbReference type="EMBL" id="KAJ4461976.1"/>
    </source>
</evidence>
<keyword evidence="1" id="KW-1133">Transmembrane helix</keyword>
<dbReference type="PANTHER" id="PTHR19862">
    <property type="entry name" value="WD REPEAT-CONTAINING PROTEIN 48"/>
    <property type="match status" value="1"/>
</dbReference>
<dbReference type="InterPro" id="IPR039448">
    <property type="entry name" value="Beta_helix"/>
</dbReference>
<dbReference type="InterPro" id="IPR011050">
    <property type="entry name" value="Pectin_lyase_fold/virulence"/>
</dbReference>
<evidence type="ECO:0000259" key="2">
    <source>
        <dbReference type="Pfam" id="PF13229"/>
    </source>
</evidence>
<reference evidence="3" key="1">
    <citation type="journal article" date="2022" name="bioRxiv">
        <title>Genomics of Preaxostyla Flagellates Illuminates Evolutionary Transitions and the Path Towards Mitochondrial Loss.</title>
        <authorList>
            <person name="Novak L.V.F."/>
            <person name="Treitli S.C."/>
            <person name="Pyrih J."/>
            <person name="Halakuc P."/>
            <person name="Pipaliya S.V."/>
            <person name="Vacek V."/>
            <person name="Brzon O."/>
            <person name="Soukal P."/>
            <person name="Eme L."/>
            <person name="Dacks J.B."/>
            <person name="Karnkowska A."/>
            <person name="Elias M."/>
            <person name="Hampl V."/>
        </authorList>
    </citation>
    <scope>NUCLEOTIDE SEQUENCE</scope>
    <source>
        <strain evidence="3">RCP-MX</strain>
    </source>
</reference>
<dbReference type="InterPro" id="IPR012334">
    <property type="entry name" value="Pectin_lyas_fold"/>
</dbReference>
<keyword evidence="1" id="KW-0472">Membrane</keyword>
<keyword evidence="1" id="KW-0812">Transmembrane</keyword>
<comment type="caution">
    <text evidence="3">The sequence shown here is derived from an EMBL/GenBank/DDBJ whole genome shotgun (WGS) entry which is preliminary data.</text>
</comment>
<feature type="transmembrane region" description="Helical" evidence="1">
    <location>
        <begin position="1740"/>
        <end position="1763"/>
    </location>
</feature>
<dbReference type="EMBL" id="JAPMOS010000005">
    <property type="protein sequence ID" value="KAJ4461976.1"/>
    <property type="molecule type" value="Genomic_DNA"/>
</dbReference>
<evidence type="ECO:0000313" key="4">
    <source>
        <dbReference type="Proteomes" id="UP001141327"/>
    </source>
</evidence>
<proteinExistence type="predicted"/>
<sequence length="1861" mass="195740">MLASLGVAQREYWVAPNGEQASPCGIDSIHPCGSLCLLPVESVGEDIIIHVSPGTYQHSCNFTLARTSRTLSIIASGGDAIFECSPTDQTAFVKYPGEISPSSLFLEGLHFRNCRSTGTPVSGALSFANGAHVVDLIRLTDCVFEKCETIGASGGAVSLDASDTHGTIDHIEIINSTWRGCNLTIAGTPSGTGAGAGLYVYSPRGNLTISNSLFEDNAISALDMNEARGAGMYAIVSGAGVTGSTWRNNRIDINADAKGAGFYLAASSLELSTSLITNNSIWGVEENSFSSGGGVCLEGPIDGQAPIVPVIRNCTFDGNRIITGPYCRGSALFVSNARDAQVDDCLFTRNGIRHVTNLLGGALTLIAPPGPGFGAILRRTVFRDNQAEAGSGFGGALALFADPGALLDHCQFERNGITSEFDKIVSGGAMLVSSAGNVTLTGCTFHGSTLCARGGMMGGDVLFDSVGGQIHIEDSEFAGASATGDSAISGVSLRFASAARLEIARSRFYNASSESTDCFGGFMYMSAFIPVISIHDCLFQGAKTQQGAVLALYHSDSNRTTLILIERCQFVGNTATYGGAIYLVGGTHNIDETQLRIRQCEFIANRAYDGAALFVFSSRAVLEDCRFDRQLPEHDGTVAGLNMYFQVNNCVFSDTTAGGNGGGFLLSGGAANLTNCTFDSMRADIMGGSIFGSLSRLYATGCHFTQGQAYTGSAVALLKGSGRFENVTVTGQYNEQHGAIFVRGATLTLKNSFFEEAHAECRILSISSTTLVNGASTVRPECRILSISSTTLVNGASTVRPECRILSISSTTLVNGASTVRPECRILSISSTTLVNGASTVRPECRILSISSTTLVNGASTVRPECRILSISSTTLVNGASTVRPECRILSISSTTLVNGASTVRPECRILSISSTTLVNGASTVRPECRILSISSTTLVNGASTVRPECRILSISSTTLVNGASTVRPECRILSISSTTLVNGASTVRPECRILSISSTTLVNGASTVRPECRILSISSTTLVNGASTVRPECRILSISSTTLVNGASTVRPECRILSISSTTLVNGASTVRPECRILSISSTTLVNGASTVRPECRILSISSTTLVNGASTVRPECRILSISSTTLVNGASTVRPECRILSISSTTLVNGASTVRPECRILSISSTTLVNGASTVRPECRILSISSTTLVNGASTVRPECRILSISSTTLVNGASTVRPECRILSISSTTLVNGASTVRPECRILSISSTTLVNGASTVRPECRILSISSTTLVNGASTVRPECRILSISSTTLVNGASTVRPECRILSISSTTLVNGASTVHTGSFLTATAATVFIDGCQFRQGNSYTAGGAIMGNFTNIDISGETALIENNGPWGGAIHVFGGLLSIHPGSRFIDNRADSGGAVCLRASDAVIEGAVFVRNFAGDGGAIFSLDGAFVAVTGSSFEGNRCGARGAAIMVGGPASHEPAWAPTVLRVTRSQFTGHSMRSPHNQILETTGAIYLGAGSVVSESGVDAWLDDLNMTHNSDAAIVLGARSVLYSVNGWFFDNWMPVTSQHFPSSVGQPWQVNIHVMEGATLNASGVEFDGKLDTDPLWIYLDSNVTRAGQAYPEYLGPTGRQTYQPPLQAVLRDSSSVMNTRAAVGMTMLNGSLVVPHTAACRYRMGSRDAAPSSPTTVLDLGNGEIACGFPKWVQEATYKTSQPLGVFWVEVSNDRVHWLFPAAPGGAEAGRYEITFDPLWIYIVTGTLGGVFALGLVTFLGYKASVADSLCISRTPPPHIPRTPPHISARWYRFYKLRKATSIELQSWRATQIASVDFSRLKILERIGNGAAGEVFRGDLDGTPVAVKVCVDPQKPTFVV</sequence>
<dbReference type="PANTHER" id="PTHR19862:SF14">
    <property type="entry name" value="WD REPEAT-CONTAINING PROTEIN 48"/>
    <property type="match status" value="1"/>
</dbReference>
<dbReference type="Gene3D" id="2.160.20.10">
    <property type="entry name" value="Single-stranded right-handed beta-helix, Pectin lyase-like"/>
    <property type="match status" value="1"/>
</dbReference>
<accession>A0ABQ8UU65</accession>
<keyword evidence="4" id="KW-1185">Reference proteome</keyword>
<gene>
    <name evidence="3" type="ORF">PAPYR_1680</name>
</gene>
<evidence type="ECO:0000256" key="1">
    <source>
        <dbReference type="SAM" id="Phobius"/>
    </source>
</evidence>
<name>A0ABQ8UU65_9EUKA</name>